<evidence type="ECO:0000313" key="2">
    <source>
        <dbReference type="EMBL" id="MBD0824959.1"/>
    </source>
</evidence>
<accession>A0A8J6PVK4</accession>
<gene>
    <name evidence="2" type="ORF">ICJ85_13130</name>
</gene>
<dbReference type="Pfam" id="PF14322">
    <property type="entry name" value="SusD-like_3"/>
    <property type="match status" value="1"/>
</dbReference>
<dbReference type="Proteomes" id="UP000621516">
    <property type="component" value="Unassembled WGS sequence"/>
</dbReference>
<reference evidence="2 3" key="1">
    <citation type="journal article" date="2018" name="J. Microbiol.">
        <title>Aestuariibaculum marinum sp. nov., a marine bacterium isolated from seawater in South Korea.</title>
        <authorList>
            <person name="Choi J."/>
            <person name="Lee D."/>
            <person name="Jang J.H."/>
            <person name="Cha S."/>
            <person name="Seo T."/>
        </authorList>
    </citation>
    <scope>NUCLEOTIDE SEQUENCE [LARGE SCALE GENOMIC DNA]</scope>
    <source>
        <strain evidence="2 3">IP7</strain>
    </source>
</reference>
<comment type="caution">
    <text evidence="2">The sequence shown here is derived from an EMBL/GenBank/DDBJ whole genome shotgun (WGS) entry which is preliminary data.</text>
</comment>
<keyword evidence="3" id="KW-1185">Reference proteome</keyword>
<dbReference type="PROSITE" id="PS51257">
    <property type="entry name" value="PROKAR_LIPOPROTEIN"/>
    <property type="match status" value="1"/>
</dbReference>
<dbReference type="InterPro" id="IPR011990">
    <property type="entry name" value="TPR-like_helical_dom_sf"/>
</dbReference>
<dbReference type="SUPFAM" id="SSF48452">
    <property type="entry name" value="TPR-like"/>
    <property type="match status" value="1"/>
</dbReference>
<dbReference type="AlphaFoldDB" id="A0A8J6PVK4"/>
<name>A0A8J6PVK4_9FLAO</name>
<evidence type="ECO:0000313" key="3">
    <source>
        <dbReference type="Proteomes" id="UP000621516"/>
    </source>
</evidence>
<dbReference type="Gene3D" id="1.25.40.390">
    <property type="match status" value="1"/>
</dbReference>
<dbReference type="EMBL" id="JACVXD010000008">
    <property type="protein sequence ID" value="MBD0824959.1"/>
    <property type="molecule type" value="Genomic_DNA"/>
</dbReference>
<proteinExistence type="predicted"/>
<protein>
    <submittedName>
        <fullName evidence="2">RagB/SusD family nutrient uptake outer membrane protein</fullName>
    </submittedName>
</protein>
<dbReference type="RefSeq" id="WP_188224253.1">
    <property type="nucleotide sequence ID" value="NZ_JACVXD010000008.1"/>
</dbReference>
<evidence type="ECO:0000259" key="1">
    <source>
        <dbReference type="Pfam" id="PF14322"/>
    </source>
</evidence>
<organism evidence="2 3">
    <name type="scientific">Aestuariibaculum marinum</name>
    <dbReference type="NCBI Taxonomy" id="2683592"/>
    <lineage>
        <taxon>Bacteria</taxon>
        <taxon>Pseudomonadati</taxon>
        <taxon>Bacteroidota</taxon>
        <taxon>Flavobacteriia</taxon>
        <taxon>Flavobacteriales</taxon>
        <taxon>Flavobacteriaceae</taxon>
    </lineage>
</organism>
<dbReference type="InterPro" id="IPR033985">
    <property type="entry name" value="SusD-like_N"/>
</dbReference>
<feature type="domain" description="SusD-like N-terminal" evidence="1">
    <location>
        <begin position="22"/>
        <end position="227"/>
    </location>
</feature>
<sequence>MKKIILYTIAISSFLVSCSVDDWLTVQPEDTLSKDEMFESKQGFYDALYGIYTKTRNNYNHNGFLMSDFIEHLTSQWEFETGTPIEDIANHEYGLLDGQLSSIFRSQYESIANINVMLEYLETQDFLSNTDYSLLKAECLGLRAWLHFDLLRLWGPTPARVNATKKYLPYVTVLGYERTLPVTYNEFVTVMLKDIDAAETIFQDVPTYTRYRLGKWGVLGLQARINLWLGNKEKALNYVESILEFIESDEEETFKLGNLDNIGIKDYRFVKEHLFGINVNFESVLFRNSLYKTTEHLNELYEYSGSDIRLELWEDRNVNGLNEPAKNPLKYTGTEEGSVSVVRLSEIYLIGMECADLERANQLYQKFSQARGIAFVEITSSNQLSEILQKEYRKEFIGEGVLFQFYKRTDVTRMPGTTKICNDDCYVLPLPRKEINVNG</sequence>